<feature type="site" description="Important for catalytic activity, responsible for pKa modulation of the active site Glu and correct orientation of both the proton donor and substrate" evidence="8">
    <location>
        <position position="140"/>
    </location>
</feature>
<feature type="active site" description="Proton donor" evidence="6">
    <location>
        <position position="203"/>
    </location>
</feature>
<dbReference type="RefSeq" id="WP_133993713.1">
    <property type="nucleotide sequence ID" value="NZ_SODV01000001.1"/>
</dbReference>
<dbReference type="UniPathway" id="UPA00667"/>
<sequence length="318" mass="35626">MGEKITIVLLFLVGRVFGQDIPVHDPVMIRQDSEYFVFCTGMGIAVWSSTDRAHWHKESPVFAQPPAWAVQLVPGFRGHIWAPDISLYQGKYCLFYAVSTFGKNNSCIGLAVSSSLHERFVDRGMVLHSIPGRDLWNAIDPNLILDSTGVPWLAFGSFWEGIKLVRLRPDLSGPSDPEQWYTLATRPRAFGLADTLAGDGAIEAPFIFRHAGWYYLFVSFDYCCRGAASNYRVMVGRARQVYGPYVDRDGTPMIAGGGTVVLQGDARWHGVGHNAVCTFDGVDYIIYHGYDATDRGIAKLRIDRLDWDNDDWPHPFVK</sequence>
<keyword evidence="10" id="KW-1185">Reference proteome</keyword>
<feature type="active site" description="Proton acceptor" evidence="6">
    <location>
        <position position="25"/>
    </location>
</feature>
<dbReference type="InterPro" id="IPR006710">
    <property type="entry name" value="Glyco_hydro_43"/>
</dbReference>
<evidence type="ECO:0000256" key="2">
    <source>
        <dbReference type="ARBA" id="ARBA00009865"/>
    </source>
</evidence>
<evidence type="ECO:0000256" key="5">
    <source>
        <dbReference type="PIRNR" id="PIRNR026534"/>
    </source>
</evidence>
<feature type="site" description="Important for substrate recognition" evidence="8">
    <location>
        <position position="273"/>
    </location>
</feature>
<protein>
    <submittedName>
        <fullName evidence="9">Arabinan endo-1,5-alpha-L-arabinosidase</fullName>
    </submittedName>
</protein>
<feature type="binding site" evidence="7">
    <location>
        <position position="25"/>
    </location>
    <ligand>
        <name>substrate</name>
    </ligand>
</feature>
<dbReference type="GO" id="GO:0031222">
    <property type="term" value="P:arabinan catabolic process"/>
    <property type="evidence" value="ECO:0007669"/>
    <property type="project" value="UniProtKB-UniPathway"/>
</dbReference>
<evidence type="ECO:0000256" key="4">
    <source>
        <dbReference type="ARBA" id="ARBA00023295"/>
    </source>
</evidence>
<dbReference type="Gene3D" id="2.115.10.20">
    <property type="entry name" value="Glycosyl hydrolase domain, family 43"/>
    <property type="match status" value="1"/>
</dbReference>
<dbReference type="PANTHER" id="PTHR43301:SF3">
    <property type="entry name" value="ARABINAN ENDO-1,5-ALPHA-L-ARABINOSIDASE A-RELATED"/>
    <property type="match status" value="1"/>
</dbReference>
<feature type="binding site" evidence="7">
    <location>
        <position position="102"/>
    </location>
    <ligand>
        <name>substrate</name>
    </ligand>
</feature>
<dbReference type="PIRSF" id="PIRSF026534">
    <property type="entry name" value="Endo_alpha-L-arabinosidase"/>
    <property type="match status" value="1"/>
</dbReference>
<reference evidence="9 10" key="1">
    <citation type="submission" date="2019-03" db="EMBL/GenBank/DDBJ databases">
        <title>Genomic Encyclopedia of Type Strains, Phase IV (KMG-IV): sequencing the most valuable type-strain genomes for metagenomic binning, comparative biology and taxonomic classification.</title>
        <authorList>
            <person name="Goeker M."/>
        </authorList>
    </citation>
    <scope>NUCLEOTIDE SEQUENCE [LARGE SCALE GENOMIC DNA]</scope>
    <source>
        <strain evidence="9 10">DSM 100059</strain>
    </source>
</reference>
<comment type="caution">
    <text evidence="9">The sequence shown here is derived from an EMBL/GenBank/DDBJ whole genome shotgun (WGS) entry which is preliminary data.</text>
</comment>
<dbReference type="InterPro" id="IPR016840">
    <property type="entry name" value="Glyco_hydro_43_endo_a_Ara-ase"/>
</dbReference>
<dbReference type="InterPro" id="IPR023296">
    <property type="entry name" value="Glyco_hydro_beta-prop_sf"/>
</dbReference>
<accession>A0A4R8DST1</accession>
<evidence type="ECO:0000256" key="3">
    <source>
        <dbReference type="ARBA" id="ARBA00022801"/>
    </source>
</evidence>
<dbReference type="OrthoDB" id="9801455at2"/>
<comment type="similarity">
    <text evidence="2 5">Belongs to the glycosyl hydrolase 43 family.</text>
</comment>
<dbReference type="Pfam" id="PF04616">
    <property type="entry name" value="Glyco_hydro_43"/>
    <property type="match status" value="1"/>
</dbReference>
<keyword evidence="4 5" id="KW-0326">Glycosidase</keyword>
<dbReference type="PANTHER" id="PTHR43301">
    <property type="entry name" value="ARABINAN ENDO-1,5-ALPHA-L-ARABINOSIDASE"/>
    <property type="match status" value="1"/>
</dbReference>
<feature type="binding site" evidence="7">
    <location>
        <begin position="157"/>
        <end position="159"/>
    </location>
    <ligand>
        <name>substrate</name>
    </ligand>
</feature>
<proteinExistence type="inferred from homology"/>
<organism evidence="9 10">
    <name type="scientific">Dinghuibacter silviterrae</name>
    <dbReference type="NCBI Taxonomy" id="1539049"/>
    <lineage>
        <taxon>Bacteria</taxon>
        <taxon>Pseudomonadati</taxon>
        <taxon>Bacteroidota</taxon>
        <taxon>Chitinophagia</taxon>
        <taxon>Chitinophagales</taxon>
        <taxon>Chitinophagaceae</taxon>
        <taxon>Dinghuibacter</taxon>
    </lineage>
</organism>
<comment type="pathway">
    <text evidence="1 5">Glycan metabolism; L-arabinan degradation.</text>
</comment>
<evidence type="ECO:0000313" key="10">
    <source>
        <dbReference type="Proteomes" id="UP000294498"/>
    </source>
</evidence>
<evidence type="ECO:0000256" key="6">
    <source>
        <dbReference type="PIRSR" id="PIRSR026534-1"/>
    </source>
</evidence>
<dbReference type="GO" id="GO:0046558">
    <property type="term" value="F:arabinan endo-1,5-alpha-L-arabinosidase activity"/>
    <property type="evidence" value="ECO:0007669"/>
    <property type="project" value="InterPro"/>
</dbReference>
<dbReference type="AlphaFoldDB" id="A0A4R8DST1"/>
<dbReference type="SUPFAM" id="SSF75005">
    <property type="entry name" value="Arabinanase/levansucrase/invertase"/>
    <property type="match status" value="1"/>
</dbReference>
<evidence type="ECO:0000256" key="8">
    <source>
        <dbReference type="PIRSR" id="PIRSR026534-3"/>
    </source>
</evidence>
<evidence type="ECO:0000313" key="9">
    <source>
        <dbReference type="EMBL" id="TDX01300.1"/>
    </source>
</evidence>
<keyword evidence="3 5" id="KW-0378">Hydrolase</keyword>
<gene>
    <name evidence="9" type="ORF">EDB95_2333</name>
</gene>
<evidence type="ECO:0000256" key="1">
    <source>
        <dbReference type="ARBA" id="ARBA00004834"/>
    </source>
</evidence>
<name>A0A4R8DST1_9BACT</name>
<dbReference type="EMBL" id="SODV01000001">
    <property type="protein sequence ID" value="TDX01300.1"/>
    <property type="molecule type" value="Genomic_DNA"/>
</dbReference>
<feature type="binding site" evidence="7">
    <location>
        <begin position="137"/>
        <end position="140"/>
    </location>
    <ligand>
        <name>substrate</name>
    </ligand>
</feature>
<dbReference type="Proteomes" id="UP000294498">
    <property type="component" value="Unassembled WGS sequence"/>
</dbReference>
<evidence type="ECO:0000256" key="7">
    <source>
        <dbReference type="PIRSR" id="PIRSR026534-2"/>
    </source>
</evidence>
<dbReference type="InterPro" id="IPR050727">
    <property type="entry name" value="GH43_arabinanases"/>
</dbReference>